<dbReference type="EnsemblBacteria" id="ABC24505">
    <property type="protein sequence ID" value="ABC24505"/>
    <property type="gene ID" value="Rru_A3711"/>
</dbReference>
<dbReference type="Proteomes" id="UP000001929">
    <property type="component" value="Chromosome"/>
</dbReference>
<dbReference type="PANTHER" id="PTHR45663:SF11">
    <property type="entry name" value="GEO12009P1"/>
    <property type="match status" value="1"/>
</dbReference>
<dbReference type="SUPFAM" id="SSF52833">
    <property type="entry name" value="Thioredoxin-like"/>
    <property type="match status" value="1"/>
</dbReference>
<dbReference type="PANTHER" id="PTHR45663">
    <property type="entry name" value="GEO12009P1"/>
    <property type="match status" value="1"/>
</dbReference>
<dbReference type="PROSITE" id="PS51352">
    <property type="entry name" value="THIOREDOXIN_2"/>
    <property type="match status" value="1"/>
</dbReference>
<accession>Q2RMZ0</accession>
<gene>
    <name evidence="2" type="ordered locus">Rru_A3711</name>
</gene>
<dbReference type="Gene3D" id="1.25.40.10">
    <property type="entry name" value="Tetratricopeptide repeat domain"/>
    <property type="match status" value="2"/>
</dbReference>
<organism evidence="2 3">
    <name type="scientific">Rhodospirillum rubrum (strain ATCC 11170 / ATH 1.1.1 / DSM 467 / LMG 4362 / NCIMB 8255 / S1)</name>
    <dbReference type="NCBI Taxonomy" id="269796"/>
    <lineage>
        <taxon>Bacteria</taxon>
        <taxon>Pseudomonadati</taxon>
        <taxon>Pseudomonadota</taxon>
        <taxon>Alphaproteobacteria</taxon>
        <taxon>Rhodospirillales</taxon>
        <taxon>Rhodospirillaceae</taxon>
        <taxon>Rhodospirillum</taxon>
    </lineage>
</organism>
<dbReference type="Pfam" id="PF14559">
    <property type="entry name" value="TPR_19"/>
    <property type="match status" value="1"/>
</dbReference>
<dbReference type="PhylomeDB" id="Q2RMZ0"/>
<dbReference type="Pfam" id="PF14561">
    <property type="entry name" value="TPR_20"/>
    <property type="match status" value="1"/>
</dbReference>
<protein>
    <submittedName>
        <fullName evidence="2">Thioredoxin-related</fullName>
    </submittedName>
</protein>
<dbReference type="CDD" id="cd02956">
    <property type="entry name" value="ybbN"/>
    <property type="match status" value="1"/>
</dbReference>
<dbReference type="GO" id="GO:0006950">
    <property type="term" value="P:response to stress"/>
    <property type="evidence" value="ECO:0007669"/>
    <property type="project" value="UniProtKB-ARBA"/>
</dbReference>
<evidence type="ECO:0000259" key="1">
    <source>
        <dbReference type="PROSITE" id="PS51352"/>
    </source>
</evidence>
<dbReference type="SUPFAM" id="SSF48452">
    <property type="entry name" value="TPR-like"/>
    <property type="match status" value="1"/>
</dbReference>
<dbReference type="InterPro" id="IPR036249">
    <property type="entry name" value="Thioredoxin-like_sf"/>
</dbReference>
<dbReference type="STRING" id="269796.Rru_A3711"/>
<dbReference type="GO" id="GO:0005829">
    <property type="term" value="C:cytosol"/>
    <property type="evidence" value="ECO:0007669"/>
    <property type="project" value="TreeGrafter"/>
</dbReference>
<proteinExistence type="predicted"/>
<dbReference type="RefSeq" id="WP_011391458.1">
    <property type="nucleotide sequence ID" value="NC_007643.1"/>
</dbReference>
<dbReference type="HOGENOM" id="CLU_046120_1_1_5"/>
<dbReference type="Gene3D" id="3.40.30.10">
    <property type="entry name" value="Glutaredoxin"/>
    <property type="match status" value="1"/>
</dbReference>
<keyword evidence="3" id="KW-1185">Reference proteome</keyword>
<sequence>MSLIFDGSGTPIKATTAPKSGSGSGALVKDSDTPRFAADVIEASREVPVIVDFWSPSSPACATLTALLERLVTQRAGAVRLVKINIDSNRELAAQLRLQSVPTIYAFADGRPVDGFMGALPEAEVKAFIDRLTGNAGDVIDEALAQADALRDQGDIDSAFDIYQQVLEQDQANPRAMAGALRCRLAQGANDEVREVLNRLPPALAGHAEIIALKSVLDLAEQAEKAGPTAELRARIAADPADHQASIDLAVALFAAGDTEAAMDLLLESIRRDRAWNEEAARKQLLKFWEALGHTHPLTVGGRRKLSSILFS</sequence>
<feature type="domain" description="Thioredoxin" evidence="1">
    <location>
        <begin position="27"/>
        <end position="134"/>
    </location>
</feature>
<dbReference type="Pfam" id="PF00085">
    <property type="entry name" value="Thioredoxin"/>
    <property type="match status" value="1"/>
</dbReference>
<dbReference type="GO" id="GO:0015035">
    <property type="term" value="F:protein-disulfide reductase activity"/>
    <property type="evidence" value="ECO:0007669"/>
    <property type="project" value="TreeGrafter"/>
</dbReference>
<dbReference type="GO" id="GO:0045454">
    <property type="term" value="P:cell redox homeostasis"/>
    <property type="evidence" value="ECO:0007669"/>
    <property type="project" value="TreeGrafter"/>
</dbReference>
<dbReference type="InterPro" id="IPR011990">
    <property type="entry name" value="TPR-like_helical_dom_sf"/>
</dbReference>
<name>Q2RMZ0_RHORT</name>
<evidence type="ECO:0000313" key="2">
    <source>
        <dbReference type="EMBL" id="ABC24505.1"/>
    </source>
</evidence>
<evidence type="ECO:0000313" key="3">
    <source>
        <dbReference type="Proteomes" id="UP000001929"/>
    </source>
</evidence>
<dbReference type="PATRIC" id="fig|269796.9.peg.3835"/>
<dbReference type="eggNOG" id="COG3118">
    <property type="taxonomic scope" value="Bacteria"/>
</dbReference>
<reference evidence="2 3" key="1">
    <citation type="journal article" date="2011" name="Stand. Genomic Sci.">
        <title>Complete genome sequence of Rhodospirillum rubrum type strain (S1).</title>
        <authorList>
            <person name="Munk A.C."/>
            <person name="Copeland A."/>
            <person name="Lucas S."/>
            <person name="Lapidus A."/>
            <person name="Del Rio T.G."/>
            <person name="Barry K."/>
            <person name="Detter J.C."/>
            <person name="Hammon N."/>
            <person name="Israni S."/>
            <person name="Pitluck S."/>
            <person name="Brettin T."/>
            <person name="Bruce D."/>
            <person name="Han C."/>
            <person name="Tapia R."/>
            <person name="Gilna P."/>
            <person name="Schmutz J."/>
            <person name="Larimer F."/>
            <person name="Land M."/>
            <person name="Kyrpides N.C."/>
            <person name="Mavromatis K."/>
            <person name="Richardson P."/>
            <person name="Rohde M."/>
            <person name="Goker M."/>
            <person name="Klenk H.P."/>
            <person name="Zhang Y."/>
            <person name="Roberts G.P."/>
            <person name="Reslewic S."/>
            <person name="Schwartz D.C."/>
        </authorList>
    </citation>
    <scope>NUCLEOTIDE SEQUENCE [LARGE SCALE GENOMIC DNA]</scope>
    <source>
        <strain evidence="3">ATCC 11170 / ATH 1.1.1 / DSM 467 / LMG 4362 / NCIMB 8255 / S1</strain>
    </source>
</reference>
<dbReference type="AlphaFoldDB" id="Q2RMZ0"/>
<dbReference type="EMBL" id="CP000230">
    <property type="protein sequence ID" value="ABC24505.1"/>
    <property type="molecule type" value="Genomic_DNA"/>
</dbReference>
<dbReference type="InterPro" id="IPR013766">
    <property type="entry name" value="Thioredoxin_domain"/>
</dbReference>
<dbReference type="KEGG" id="rru:Rru_A3711"/>